<reference evidence="1" key="2">
    <citation type="submission" date="2021-04" db="EMBL/GenBank/DDBJ databases">
        <authorList>
            <person name="Podell S."/>
        </authorList>
    </citation>
    <scope>NUCLEOTIDE SEQUENCE</scope>
    <source>
        <strain evidence="1">Hildebrandi</strain>
    </source>
</reference>
<sequence>MRPLEQPVPIANPNGALMYATHEAELPIPSLPLSAHRVYVVPELASSPLIAVAPLCDAGCTVTFANTTVTVHLGHDLLLMGSRDPTSGLWHVTLPPPAELAAATIDHQTGPADLVAFAHAALFSPALSTLHEALRLGYVTGIPGLTAETLRRHPPSSIATTKGHLDQTRMNLRSTKPSIPLPSADDTADCFPPLTLATKALTNVLLLPSNQLAKYIQRHHRQIRRPVVNRQQLHSHRLRL</sequence>
<evidence type="ECO:0000313" key="2">
    <source>
        <dbReference type="Proteomes" id="UP000693970"/>
    </source>
</evidence>
<gene>
    <name evidence="1" type="ORF">IV203_020892</name>
</gene>
<comment type="caution">
    <text evidence="1">The sequence shown here is derived from an EMBL/GenBank/DDBJ whole genome shotgun (WGS) entry which is preliminary data.</text>
</comment>
<name>A0A9K3KFV3_9STRA</name>
<protein>
    <submittedName>
        <fullName evidence="1">Uncharacterized protein</fullName>
    </submittedName>
</protein>
<evidence type="ECO:0000313" key="1">
    <source>
        <dbReference type="EMBL" id="KAG7342947.1"/>
    </source>
</evidence>
<proteinExistence type="predicted"/>
<dbReference type="OrthoDB" id="10637161at2759"/>
<dbReference type="Proteomes" id="UP000693970">
    <property type="component" value="Unassembled WGS sequence"/>
</dbReference>
<dbReference type="AlphaFoldDB" id="A0A9K3KFV3"/>
<keyword evidence="2" id="KW-1185">Reference proteome</keyword>
<dbReference type="EMBL" id="JAGRRH010000024">
    <property type="protein sequence ID" value="KAG7342947.1"/>
    <property type="molecule type" value="Genomic_DNA"/>
</dbReference>
<organism evidence="1 2">
    <name type="scientific">Nitzschia inconspicua</name>
    <dbReference type="NCBI Taxonomy" id="303405"/>
    <lineage>
        <taxon>Eukaryota</taxon>
        <taxon>Sar</taxon>
        <taxon>Stramenopiles</taxon>
        <taxon>Ochrophyta</taxon>
        <taxon>Bacillariophyta</taxon>
        <taxon>Bacillariophyceae</taxon>
        <taxon>Bacillariophycidae</taxon>
        <taxon>Bacillariales</taxon>
        <taxon>Bacillariaceae</taxon>
        <taxon>Nitzschia</taxon>
    </lineage>
</organism>
<reference evidence="1" key="1">
    <citation type="journal article" date="2021" name="Sci. Rep.">
        <title>Diploid genomic architecture of Nitzschia inconspicua, an elite biomass production diatom.</title>
        <authorList>
            <person name="Oliver A."/>
            <person name="Podell S."/>
            <person name="Pinowska A."/>
            <person name="Traller J.C."/>
            <person name="Smith S.R."/>
            <person name="McClure R."/>
            <person name="Beliaev A."/>
            <person name="Bohutskyi P."/>
            <person name="Hill E.A."/>
            <person name="Rabines A."/>
            <person name="Zheng H."/>
            <person name="Allen L.Z."/>
            <person name="Kuo A."/>
            <person name="Grigoriev I.V."/>
            <person name="Allen A.E."/>
            <person name="Hazlebeck D."/>
            <person name="Allen E.E."/>
        </authorList>
    </citation>
    <scope>NUCLEOTIDE SEQUENCE</scope>
    <source>
        <strain evidence="1">Hildebrandi</strain>
    </source>
</reference>
<accession>A0A9K3KFV3</accession>